<dbReference type="SMART" id="SM00510">
    <property type="entry name" value="TFS2M"/>
    <property type="match status" value="1"/>
</dbReference>
<evidence type="ECO:0000256" key="2">
    <source>
        <dbReference type="ARBA" id="ARBA00022723"/>
    </source>
</evidence>
<dbReference type="FunFam" id="2.20.25.10:FF:000001">
    <property type="entry name" value="Probable Transcription elongation factor S-II"/>
    <property type="match status" value="1"/>
</dbReference>
<dbReference type="InterPro" id="IPR036575">
    <property type="entry name" value="TFIIS_cen_dom_sf"/>
</dbReference>
<evidence type="ECO:0000256" key="4">
    <source>
        <dbReference type="ARBA" id="ARBA00022833"/>
    </source>
</evidence>
<feature type="region of interest" description="Disordered" evidence="7">
    <location>
        <begin position="84"/>
        <end position="117"/>
    </location>
</feature>
<dbReference type="AlphaFoldDB" id="A0AAE1TG13"/>
<keyword evidence="4" id="KW-0862">Zinc</keyword>
<gene>
    <name evidence="10" type="ORF">QN277_000692</name>
</gene>
<keyword evidence="5" id="KW-0539">Nucleus</keyword>
<feature type="domain" description="TFIIS-type" evidence="8">
    <location>
        <begin position="299"/>
        <end position="339"/>
    </location>
</feature>
<dbReference type="PANTHER" id="PTHR11477:SF0">
    <property type="entry name" value="IP08861P-RELATED"/>
    <property type="match status" value="1"/>
</dbReference>
<feature type="domain" description="TFIIS central" evidence="9">
    <location>
        <begin position="170"/>
        <end position="296"/>
    </location>
</feature>
<dbReference type="InterPro" id="IPR035100">
    <property type="entry name" value="TF_IIS-typ"/>
</dbReference>
<keyword evidence="3 6" id="KW-0863">Zinc-finger</keyword>
<feature type="region of interest" description="Disordered" evidence="7">
    <location>
        <begin position="1"/>
        <end position="22"/>
    </location>
</feature>
<accession>A0AAE1TG13</accession>
<evidence type="ECO:0000313" key="10">
    <source>
        <dbReference type="EMBL" id="KAK4283773.1"/>
    </source>
</evidence>
<dbReference type="GO" id="GO:0003676">
    <property type="term" value="F:nucleic acid binding"/>
    <property type="evidence" value="ECO:0007669"/>
    <property type="project" value="InterPro"/>
</dbReference>
<dbReference type="CDD" id="cd13749">
    <property type="entry name" value="Zn-ribbon_TFIIS"/>
    <property type="match status" value="1"/>
</dbReference>
<evidence type="ECO:0000256" key="7">
    <source>
        <dbReference type="SAM" id="MobiDB-lite"/>
    </source>
</evidence>
<dbReference type="SMART" id="SM00440">
    <property type="entry name" value="ZnF_C2C2"/>
    <property type="match status" value="1"/>
</dbReference>
<sequence length="341" mass="39368">MRQFEEMKEAADATATSTDNEAEENRCLNGLRMIKICLVNYPYQVSTQVKKDLRVLAEHPRMKIQACALDLLRLLKDMANYERRKNKKQKVDHKVSRVQKKYKNETSNSRKEKSKVQDCDVLHAVEKNVSTTNMAKNNEKKQVSGILNAASSSLVAPSKQKTMTKSNDATRDRIRVTLQEALSSVSREADESIMDQVKACDPIRISVAVESALFQKWGCFVKVARSIKIKYRSLMFNLNDPKNPDFRRRVLLGEFKPDQIVNMRIEDMASDERKKEIENIRMKALFKSEHGQKRKATTNQFLCGKCGKRECTYYQMQTRSADEPMTTYVTCVSCNHHWKLH</sequence>
<evidence type="ECO:0000259" key="9">
    <source>
        <dbReference type="PROSITE" id="PS51321"/>
    </source>
</evidence>
<dbReference type="InterPro" id="IPR001222">
    <property type="entry name" value="Znf_TFIIS"/>
</dbReference>
<dbReference type="GO" id="GO:0008270">
    <property type="term" value="F:zinc ion binding"/>
    <property type="evidence" value="ECO:0007669"/>
    <property type="project" value="UniProtKB-KW"/>
</dbReference>
<dbReference type="PROSITE" id="PS51321">
    <property type="entry name" value="TFIIS_CENTRAL"/>
    <property type="match status" value="1"/>
</dbReference>
<protein>
    <recommendedName>
        <fullName evidence="12">Transcription elongation factor TFIIS</fullName>
    </recommendedName>
</protein>
<keyword evidence="2" id="KW-0479">Metal-binding</keyword>
<dbReference type="SUPFAM" id="SSF57783">
    <property type="entry name" value="Zinc beta-ribbon"/>
    <property type="match status" value="1"/>
</dbReference>
<name>A0AAE1TG13_9FABA</name>
<dbReference type="Proteomes" id="UP001293593">
    <property type="component" value="Unassembled WGS sequence"/>
</dbReference>
<evidence type="ECO:0000256" key="5">
    <source>
        <dbReference type="ARBA" id="ARBA00023242"/>
    </source>
</evidence>
<evidence type="ECO:0008006" key="12">
    <source>
        <dbReference type="Google" id="ProtNLM"/>
    </source>
</evidence>
<keyword evidence="11" id="KW-1185">Reference proteome</keyword>
<evidence type="ECO:0000256" key="1">
    <source>
        <dbReference type="ARBA" id="ARBA00004123"/>
    </source>
</evidence>
<proteinExistence type="predicted"/>
<dbReference type="Pfam" id="PF07500">
    <property type="entry name" value="TFIIS_M"/>
    <property type="match status" value="1"/>
</dbReference>
<dbReference type="EMBL" id="JAWXYG010000001">
    <property type="protein sequence ID" value="KAK4283773.1"/>
    <property type="molecule type" value="Genomic_DNA"/>
</dbReference>
<dbReference type="PROSITE" id="PS51133">
    <property type="entry name" value="ZF_TFIIS_2"/>
    <property type="match status" value="1"/>
</dbReference>
<dbReference type="PANTHER" id="PTHR11477">
    <property type="entry name" value="TRANSCRIPTION FACTOR S-II ZINC FINGER DOMAIN-CONTAINING PROTEIN"/>
    <property type="match status" value="1"/>
</dbReference>
<dbReference type="PIRSF" id="PIRSF006704">
    <property type="entry name" value="TF_IIS"/>
    <property type="match status" value="1"/>
</dbReference>
<organism evidence="10 11">
    <name type="scientific">Acacia crassicarpa</name>
    <name type="common">northern wattle</name>
    <dbReference type="NCBI Taxonomy" id="499986"/>
    <lineage>
        <taxon>Eukaryota</taxon>
        <taxon>Viridiplantae</taxon>
        <taxon>Streptophyta</taxon>
        <taxon>Embryophyta</taxon>
        <taxon>Tracheophyta</taxon>
        <taxon>Spermatophyta</taxon>
        <taxon>Magnoliopsida</taxon>
        <taxon>eudicotyledons</taxon>
        <taxon>Gunneridae</taxon>
        <taxon>Pentapetalae</taxon>
        <taxon>rosids</taxon>
        <taxon>fabids</taxon>
        <taxon>Fabales</taxon>
        <taxon>Fabaceae</taxon>
        <taxon>Caesalpinioideae</taxon>
        <taxon>mimosoid clade</taxon>
        <taxon>Acacieae</taxon>
        <taxon>Acacia</taxon>
    </lineage>
</organism>
<dbReference type="GO" id="GO:0006351">
    <property type="term" value="P:DNA-templated transcription"/>
    <property type="evidence" value="ECO:0007669"/>
    <property type="project" value="InterPro"/>
</dbReference>
<dbReference type="Gene3D" id="1.10.472.30">
    <property type="entry name" value="Transcription elongation factor S-II, central domain"/>
    <property type="match status" value="1"/>
</dbReference>
<dbReference type="Pfam" id="PF01096">
    <property type="entry name" value="Zn_ribbon_TFIIS"/>
    <property type="match status" value="1"/>
</dbReference>
<dbReference type="SUPFAM" id="SSF46942">
    <property type="entry name" value="Elongation factor TFIIS domain 2"/>
    <property type="match status" value="1"/>
</dbReference>
<dbReference type="PROSITE" id="PS00466">
    <property type="entry name" value="ZF_TFIIS_1"/>
    <property type="match status" value="1"/>
</dbReference>
<dbReference type="InterPro" id="IPR003618">
    <property type="entry name" value="TFIIS_cen_dom"/>
</dbReference>
<evidence type="ECO:0000256" key="3">
    <source>
        <dbReference type="ARBA" id="ARBA00022771"/>
    </source>
</evidence>
<comment type="caution">
    <text evidence="10">The sequence shown here is derived from an EMBL/GenBank/DDBJ whole genome shotgun (WGS) entry which is preliminary data.</text>
</comment>
<evidence type="ECO:0000313" key="11">
    <source>
        <dbReference type="Proteomes" id="UP001293593"/>
    </source>
</evidence>
<evidence type="ECO:0000259" key="8">
    <source>
        <dbReference type="PROSITE" id="PS51133"/>
    </source>
</evidence>
<evidence type="ECO:0000256" key="6">
    <source>
        <dbReference type="PROSITE-ProRule" id="PRU00472"/>
    </source>
</evidence>
<dbReference type="GO" id="GO:0005634">
    <property type="term" value="C:nucleus"/>
    <property type="evidence" value="ECO:0007669"/>
    <property type="project" value="UniProtKB-SubCell"/>
</dbReference>
<feature type="compositionally biased region" description="Basic and acidic residues" evidence="7">
    <location>
        <begin position="102"/>
        <end position="117"/>
    </location>
</feature>
<reference evidence="10" key="1">
    <citation type="submission" date="2023-10" db="EMBL/GenBank/DDBJ databases">
        <title>Chromosome-level genome of the transformable northern wattle, Acacia crassicarpa.</title>
        <authorList>
            <person name="Massaro I."/>
            <person name="Sinha N.R."/>
            <person name="Poethig S."/>
            <person name="Leichty A.R."/>
        </authorList>
    </citation>
    <scope>NUCLEOTIDE SEQUENCE</scope>
    <source>
        <strain evidence="10">Acra3RX</strain>
        <tissue evidence="10">Leaf</tissue>
    </source>
</reference>
<feature type="compositionally biased region" description="Basic and acidic residues" evidence="7">
    <location>
        <begin position="1"/>
        <end position="11"/>
    </location>
</feature>
<feature type="compositionally biased region" description="Basic residues" evidence="7">
    <location>
        <begin position="84"/>
        <end position="101"/>
    </location>
</feature>
<comment type="subcellular location">
    <subcellularLocation>
        <location evidence="1">Nucleus</location>
    </subcellularLocation>
</comment>
<dbReference type="Gene3D" id="2.20.25.10">
    <property type="match status" value="1"/>
</dbReference>